<dbReference type="PIRSF" id="PIRSF036893">
    <property type="entry name" value="Lipocalin_ApoD"/>
    <property type="match status" value="1"/>
</dbReference>
<evidence type="ECO:0000256" key="8">
    <source>
        <dbReference type="ARBA" id="ARBA00023157"/>
    </source>
</evidence>
<keyword evidence="12" id="KW-1185">Reference proteome</keyword>
<comment type="similarity">
    <text evidence="2 10">Belongs to the calycin superfamily. Lipocalin family.</text>
</comment>
<dbReference type="GO" id="GO:0031409">
    <property type="term" value="F:pigment binding"/>
    <property type="evidence" value="ECO:0007669"/>
    <property type="project" value="InterPro"/>
</dbReference>
<gene>
    <name evidence="13 14" type="primary">LOC117640586</name>
</gene>
<evidence type="ECO:0000256" key="4">
    <source>
        <dbReference type="ARBA" id="ARBA00022448"/>
    </source>
</evidence>
<evidence type="ECO:0000256" key="10">
    <source>
        <dbReference type="PIRNR" id="PIRNR036893"/>
    </source>
</evidence>
<feature type="signal peptide" evidence="10">
    <location>
        <begin position="1"/>
        <end position="21"/>
    </location>
</feature>
<feature type="domain" description="Lipocalin/cytosolic fatty-acid binding" evidence="11">
    <location>
        <begin position="38"/>
        <end position="180"/>
    </location>
</feature>
<evidence type="ECO:0000256" key="6">
    <source>
        <dbReference type="ARBA" id="ARBA00022729"/>
    </source>
</evidence>
<dbReference type="GO" id="GO:0005576">
    <property type="term" value="C:extracellular region"/>
    <property type="evidence" value="ECO:0007669"/>
    <property type="project" value="UniProtKB-SubCell"/>
</dbReference>
<dbReference type="PRINTS" id="PR00179">
    <property type="entry name" value="LIPOCALIN"/>
</dbReference>
<dbReference type="GO" id="GO:0006629">
    <property type="term" value="P:lipid metabolic process"/>
    <property type="evidence" value="ECO:0007669"/>
    <property type="project" value="TreeGrafter"/>
</dbReference>
<dbReference type="PANTHER" id="PTHR10612:SF34">
    <property type="entry name" value="APOLIPOPROTEIN D"/>
    <property type="match status" value="1"/>
</dbReference>
<dbReference type="InterPro" id="IPR022271">
    <property type="entry name" value="Lipocalin_ApoD"/>
</dbReference>
<evidence type="ECO:0000259" key="11">
    <source>
        <dbReference type="Pfam" id="PF08212"/>
    </source>
</evidence>
<accession>A0A6P8Y0Q1</accession>
<keyword evidence="8" id="KW-1015">Disulfide bond</keyword>
<dbReference type="OrthoDB" id="565904at2759"/>
<evidence type="ECO:0000256" key="2">
    <source>
        <dbReference type="ARBA" id="ARBA00006889"/>
    </source>
</evidence>
<dbReference type="SUPFAM" id="SSF50814">
    <property type="entry name" value="Lipocalins"/>
    <property type="match status" value="1"/>
</dbReference>
<reference evidence="13 14" key="1">
    <citation type="submission" date="2025-04" db="UniProtKB">
        <authorList>
            <consortium name="RefSeq"/>
        </authorList>
    </citation>
    <scope>IDENTIFICATION</scope>
    <source>
        <tissue evidence="13 14">Total insect</tissue>
    </source>
</reference>
<dbReference type="GO" id="GO:0005737">
    <property type="term" value="C:cytoplasm"/>
    <property type="evidence" value="ECO:0007669"/>
    <property type="project" value="TreeGrafter"/>
</dbReference>
<keyword evidence="9" id="KW-0325">Glycoprotein</keyword>
<dbReference type="Gene3D" id="2.40.128.20">
    <property type="match status" value="1"/>
</dbReference>
<keyword evidence="6 10" id="KW-0732">Signal</keyword>
<dbReference type="KEGG" id="tpal:117640586"/>
<dbReference type="FunFam" id="2.40.128.20:FF:000003">
    <property type="entry name" value="Apolipoprotein D"/>
    <property type="match status" value="1"/>
</dbReference>
<evidence type="ECO:0000313" key="12">
    <source>
        <dbReference type="Proteomes" id="UP000515158"/>
    </source>
</evidence>
<dbReference type="InterPro" id="IPR022272">
    <property type="entry name" value="Lipocalin_CS"/>
</dbReference>
<dbReference type="RefSeq" id="XP_034233063.1">
    <property type="nucleotide sequence ID" value="XM_034377172.1"/>
</dbReference>
<keyword evidence="5" id="KW-0964">Secreted</keyword>
<dbReference type="RefSeq" id="XP_034233062.1">
    <property type="nucleotide sequence ID" value="XM_034377171.1"/>
</dbReference>
<evidence type="ECO:0000256" key="5">
    <source>
        <dbReference type="ARBA" id="ARBA00022525"/>
    </source>
</evidence>
<organism evidence="14">
    <name type="scientific">Thrips palmi</name>
    <name type="common">Melon thrips</name>
    <dbReference type="NCBI Taxonomy" id="161013"/>
    <lineage>
        <taxon>Eukaryota</taxon>
        <taxon>Metazoa</taxon>
        <taxon>Ecdysozoa</taxon>
        <taxon>Arthropoda</taxon>
        <taxon>Hexapoda</taxon>
        <taxon>Insecta</taxon>
        <taxon>Pterygota</taxon>
        <taxon>Neoptera</taxon>
        <taxon>Paraneoptera</taxon>
        <taxon>Thysanoptera</taxon>
        <taxon>Terebrantia</taxon>
        <taxon>Thripoidea</taxon>
        <taxon>Thripidae</taxon>
        <taxon>Thrips</taxon>
    </lineage>
</organism>
<dbReference type="InterPro" id="IPR003057">
    <property type="entry name" value="Invtbrt_color"/>
</dbReference>
<protein>
    <recommendedName>
        <fullName evidence="3">Apolipoprotein D</fullName>
    </recommendedName>
</protein>
<name>A0A6P8Y0Q1_THRPL</name>
<dbReference type="GO" id="GO:0008289">
    <property type="term" value="F:lipid binding"/>
    <property type="evidence" value="ECO:0007669"/>
    <property type="project" value="UniProtKB-KW"/>
</dbReference>
<keyword evidence="7" id="KW-0446">Lipid-binding</keyword>
<evidence type="ECO:0000256" key="9">
    <source>
        <dbReference type="ARBA" id="ARBA00023180"/>
    </source>
</evidence>
<evidence type="ECO:0000313" key="13">
    <source>
        <dbReference type="RefSeq" id="XP_034233062.1"/>
    </source>
</evidence>
<evidence type="ECO:0000256" key="3">
    <source>
        <dbReference type="ARBA" id="ARBA00019890"/>
    </source>
</evidence>
<dbReference type="InterPro" id="IPR000566">
    <property type="entry name" value="Lipocln_cytosolic_FA-bd_dom"/>
</dbReference>
<dbReference type="GeneID" id="117640586"/>
<comment type="subcellular location">
    <subcellularLocation>
        <location evidence="1">Secreted</location>
    </subcellularLocation>
</comment>
<dbReference type="GO" id="GO:0000302">
    <property type="term" value="P:response to reactive oxygen species"/>
    <property type="evidence" value="ECO:0007669"/>
    <property type="project" value="TreeGrafter"/>
</dbReference>
<dbReference type="PROSITE" id="PS00213">
    <property type="entry name" value="LIPOCALIN"/>
    <property type="match status" value="1"/>
</dbReference>
<dbReference type="Pfam" id="PF08212">
    <property type="entry name" value="Lipocalin_2"/>
    <property type="match status" value="1"/>
</dbReference>
<evidence type="ECO:0000256" key="1">
    <source>
        <dbReference type="ARBA" id="ARBA00004613"/>
    </source>
</evidence>
<dbReference type="PRINTS" id="PR01273">
    <property type="entry name" value="INVTBRTCOLOR"/>
</dbReference>
<sequence length="203" mass="22073">MVAALCVLLVAVLGHAHHALATDIAVGGCHDKEVVQNFDVQRYSGLWYEISRYWQFFELNGKCVTAEYTFNATSGRVGVKNSMVDATSLQAKSIEGFAELADPSASPAVGKLTVTFKIPVVGDQRAPYWVLDTDYVNYAVVYSCNNIFFGALRVESAWVLSRTPHVTDPAVQRAIEAAIAKADLKPSSLLKTEQDCPPSTTAQ</sequence>
<feature type="chain" id="PRO_5044536194" description="Apolipoprotein D" evidence="10">
    <location>
        <begin position="22"/>
        <end position="203"/>
    </location>
</feature>
<dbReference type="PANTHER" id="PTHR10612">
    <property type="entry name" value="APOLIPOPROTEIN D"/>
    <property type="match status" value="1"/>
</dbReference>
<dbReference type="AlphaFoldDB" id="A0A6P8Y0Q1"/>
<dbReference type="Proteomes" id="UP000515158">
    <property type="component" value="Unplaced"/>
</dbReference>
<dbReference type="InterPro" id="IPR012674">
    <property type="entry name" value="Calycin"/>
</dbReference>
<evidence type="ECO:0000256" key="7">
    <source>
        <dbReference type="ARBA" id="ARBA00023121"/>
    </source>
</evidence>
<keyword evidence="4" id="KW-0813">Transport</keyword>
<evidence type="ECO:0000313" key="14">
    <source>
        <dbReference type="RefSeq" id="XP_034233063.1"/>
    </source>
</evidence>
<proteinExistence type="inferred from homology"/>